<keyword evidence="2" id="KW-1185">Reference proteome</keyword>
<evidence type="ECO:0000313" key="2">
    <source>
        <dbReference type="Proteomes" id="UP000828390"/>
    </source>
</evidence>
<protein>
    <recommendedName>
        <fullName evidence="3">DUF4371 domain-containing protein</fullName>
    </recommendedName>
</protein>
<organism evidence="1 2">
    <name type="scientific">Dreissena polymorpha</name>
    <name type="common">Zebra mussel</name>
    <name type="synonym">Mytilus polymorpha</name>
    <dbReference type="NCBI Taxonomy" id="45954"/>
    <lineage>
        <taxon>Eukaryota</taxon>
        <taxon>Metazoa</taxon>
        <taxon>Spiralia</taxon>
        <taxon>Lophotrochozoa</taxon>
        <taxon>Mollusca</taxon>
        <taxon>Bivalvia</taxon>
        <taxon>Autobranchia</taxon>
        <taxon>Heteroconchia</taxon>
        <taxon>Euheterodonta</taxon>
        <taxon>Imparidentia</taxon>
        <taxon>Neoheterodontei</taxon>
        <taxon>Myida</taxon>
        <taxon>Dreissenoidea</taxon>
        <taxon>Dreissenidae</taxon>
        <taxon>Dreissena</taxon>
    </lineage>
</organism>
<name>A0A9D3Z3K2_DREPO</name>
<evidence type="ECO:0000313" key="1">
    <source>
        <dbReference type="EMBL" id="KAH3710126.1"/>
    </source>
</evidence>
<reference evidence="1" key="2">
    <citation type="submission" date="2020-11" db="EMBL/GenBank/DDBJ databases">
        <authorList>
            <person name="McCartney M.A."/>
            <person name="Auch B."/>
            <person name="Kono T."/>
            <person name="Mallez S."/>
            <person name="Becker A."/>
            <person name="Gohl D.M."/>
            <person name="Silverstein K.A.T."/>
            <person name="Koren S."/>
            <person name="Bechman K.B."/>
            <person name="Herman A."/>
            <person name="Abrahante J.E."/>
            <person name="Garbe J."/>
        </authorList>
    </citation>
    <scope>NUCLEOTIDE SEQUENCE</scope>
    <source>
        <strain evidence="1">Duluth1</strain>
        <tissue evidence="1">Whole animal</tissue>
    </source>
</reference>
<comment type="caution">
    <text evidence="1">The sequence shown here is derived from an EMBL/GenBank/DDBJ whole genome shotgun (WGS) entry which is preliminary data.</text>
</comment>
<sequence>MQGTTKDIECCIHSQYNSLVAVNRQIVVGVVDTIIICGQQILAIRGKGEDSRNFKALLDSQDKHNLVLKEKEVATLEQNIRLQKRQNELISICRKLVSNKIVQACNYAEMFGFIADEASDSPKNARQS</sequence>
<dbReference type="EMBL" id="JAIWYP010000014">
    <property type="protein sequence ID" value="KAH3710126.1"/>
    <property type="molecule type" value="Genomic_DNA"/>
</dbReference>
<dbReference type="Proteomes" id="UP000828390">
    <property type="component" value="Unassembled WGS sequence"/>
</dbReference>
<dbReference type="AlphaFoldDB" id="A0A9D3Z3K2"/>
<proteinExistence type="predicted"/>
<gene>
    <name evidence="1" type="ORF">DPMN_069594</name>
</gene>
<accession>A0A9D3Z3K2</accession>
<reference evidence="1" key="1">
    <citation type="journal article" date="2019" name="bioRxiv">
        <title>The Genome of the Zebra Mussel, Dreissena polymorpha: A Resource for Invasive Species Research.</title>
        <authorList>
            <person name="McCartney M.A."/>
            <person name="Auch B."/>
            <person name="Kono T."/>
            <person name="Mallez S."/>
            <person name="Zhang Y."/>
            <person name="Obille A."/>
            <person name="Becker A."/>
            <person name="Abrahante J.E."/>
            <person name="Garbe J."/>
            <person name="Badalamenti J.P."/>
            <person name="Herman A."/>
            <person name="Mangelson H."/>
            <person name="Liachko I."/>
            <person name="Sullivan S."/>
            <person name="Sone E.D."/>
            <person name="Koren S."/>
            <person name="Silverstein K.A.T."/>
            <person name="Beckman K.B."/>
            <person name="Gohl D.M."/>
        </authorList>
    </citation>
    <scope>NUCLEOTIDE SEQUENCE</scope>
    <source>
        <strain evidence="1">Duluth1</strain>
        <tissue evidence="1">Whole animal</tissue>
    </source>
</reference>
<evidence type="ECO:0008006" key="3">
    <source>
        <dbReference type="Google" id="ProtNLM"/>
    </source>
</evidence>